<feature type="coiled-coil region" evidence="1">
    <location>
        <begin position="127"/>
        <end position="154"/>
    </location>
</feature>
<keyword evidence="3" id="KW-1185">Reference proteome</keyword>
<dbReference type="AlphaFoldDB" id="U5QJT9"/>
<dbReference type="STRING" id="1183438.GKIL_2912"/>
<keyword evidence="1" id="KW-0175">Coiled coil</keyword>
<evidence type="ECO:0000313" key="2">
    <source>
        <dbReference type="EMBL" id="AGY59158.1"/>
    </source>
</evidence>
<protein>
    <submittedName>
        <fullName evidence="2">Uncharacterized protein</fullName>
    </submittedName>
</protein>
<dbReference type="KEGG" id="glj:GKIL_2912"/>
<reference evidence="2 3" key="1">
    <citation type="journal article" date="2013" name="PLoS ONE">
        <title>Cultivation and Complete Genome Sequencing of Gloeobacter kilaueensis sp. nov., from a Lava Cave in Kilauea Caldera, Hawai'i.</title>
        <authorList>
            <person name="Saw J.H."/>
            <person name="Schatz M."/>
            <person name="Brown M.V."/>
            <person name="Kunkel D.D."/>
            <person name="Foster J.S."/>
            <person name="Shick H."/>
            <person name="Christensen S."/>
            <person name="Hou S."/>
            <person name="Wan X."/>
            <person name="Donachie S.P."/>
        </authorList>
    </citation>
    <scope>NUCLEOTIDE SEQUENCE [LARGE SCALE GENOMIC DNA]</scope>
    <source>
        <strain evidence="3">JS</strain>
    </source>
</reference>
<gene>
    <name evidence="2" type="ORF">GKIL_2912</name>
</gene>
<name>U5QJT9_GLOK1</name>
<dbReference type="HOGENOM" id="CLU_1400748_0_0_3"/>
<sequence>MWIALCLIVLAIAIIPLFISYEERREREHTAQILQADVVMGADGRPAIVVAAGADALRFARIEAVDGEPGRYGESECHPREVQLPHPSDISAEVLRMVAPLVRIRCRLRTIGGALIQREKQLAGPPLAEAQDLKRRIEAEIAQLDARLLAAQDNYECERCASAIDLPVLIAQSQALIEAWEYFEQAGSSRLFEK</sequence>
<organism evidence="2 3">
    <name type="scientific">Gloeobacter kilaueensis (strain ATCC BAA-2537 / CCAP 1431/1 / ULC 316 / JS1)</name>
    <dbReference type="NCBI Taxonomy" id="1183438"/>
    <lineage>
        <taxon>Bacteria</taxon>
        <taxon>Bacillati</taxon>
        <taxon>Cyanobacteriota</taxon>
        <taxon>Cyanophyceae</taxon>
        <taxon>Gloeobacterales</taxon>
        <taxon>Gloeobacteraceae</taxon>
        <taxon>Gloeobacter</taxon>
    </lineage>
</organism>
<dbReference type="Proteomes" id="UP000017396">
    <property type="component" value="Chromosome"/>
</dbReference>
<proteinExistence type="predicted"/>
<evidence type="ECO:0000256" key="1">
    <source>
        <dbReference type="SAM" id="Coils"/>
    </source>
</evidence>
<dbReference type="EMBL" id="CP003587">
    <property type="protein sequence ID" value="AGY59158.1"/>
    <property type="molecule type" value="Genomic_DNA"/>
</dbReference>
<dbReference type="RefSeq" id="WP_023174389.1">
    <property type="nucleotide sequence ID" value="NC_022600.1"/>
</dbReference>
<evidence type="ECO:0000313" key="3">
    <source>
        <dbReference type="Proteomes" id="UP000017396"/>
    </source>
</evidence>
<accession>U5QJT9</accession>